<organism evidence="2 3">
    <name type="scientific">Rivibacter subsaxonicus</name>
    <dbReference type="NCBI Taxonomy" id="457575"/>
    <lineage>
        <taxon>Bacteria</taxon>
        <taxon>Pseudomonadati</taxon>
        <taxon>Pseudomonadota</taxon>
        <taxon>Betaproteobacteria</taxon>
        <taxon>Burkholderiales</taxon>
        <taxon>Rivibacter</taxon>
    </lineage>
</organism>
<name>A0A4V2FUJ5_9BURK</name>
<evidence type="ECO:0000313" key="2">
    <source>
        <dbReference type="EMBL" id="RZU02296.1"/>
    </source>
</evidence>
<accession>A0A4V2FUJ5</accession>
<evidence type="ECO:0000256" key="1">
    <source>
        <dbReference type="SAM" id="Phobius"/>
    </source>
</evidence>
<keyword evidence="3" id="KW-1185">Reference proteome</keyword>
<dbReference type="Proteomes" id="UP000293671">
    <property type="component" value="Unassembled WGS sequence"/>
</dbReference>
<reference evidence="2 3" key="1">
    <citation type="submission" date="2019-02" db="EMBL/GenBank/DDBJ databases">
        <title>Genomic Encyclopedia of Type Strains, Phase IV (KMG-IV): sequencing the most valuable type-strain genomes for metagenomic binning, comparative biology and taxonomic classification.</title>
        <authorList>
            <person name="Goeker M."/>
        </authorList>
    </citation>
    <scope>NUCLEOTIDE SEQUENCE [LARGE SCALE GENOMIC DNA]</scope>
    <source>
        <strain evidence="2 3">DSM 19570</strain>
    </source>
</reference>
<keyword evidence="1" id="KW-0472">Membrane</keyword>
<dbReference type="RefSeq" id="WP_130430068.1">
    <property type="nucleotide sequence ID" value="NZ_SHKP01000004.1"/>
</dbReference>
<dbReference type="AlphaFoldDB" id="A0A4V2FUJ5"/>
<proteinExistence type="predicted"/>
<feature type="transmembrane region" description="Helical" evidence="1">
    <location>
        <begin position="43"/>
        <end position="61"/>
    </location>
</feature>
<evidence type="ECO:0000313" key="3">
    <source>
        <dbReference type="Proteomes" id="UP000293671"/>
    </source>
</evidence>
<dbReference type="OrthoDB" id="9106544at2"/>
<keyword evidence="1" id="KW-0812">Transmembrane</keyword>
<protein>
    <submittedName>
        <fullName evidence="2">Uncharacterized protein</fullName>
    </submittedName>
</protein>
<sequence length="65" mass="7272">MKAATPGTRRWLVRERWEPVAIVLIGAGLVMLMQPWSIDLYRYSFAVLLVGVAGYTVAGKLPPRE</sequence>
<dbReference type="EMBL" id="SHKP01000004">
    <property type="protein sequence ID" value="RZU02296.1"/>
    <property type="molecule type" value="Genomic_DNA"/>
</dbReference>
<gene>
    <name evidence="2" type="ORF">EV670_0319</name>
</gene>
<keyword evidence="1" id="KW-1133">Transmembrane helix</keyword>
<feature type="transmembrane region" description="Helical" evidence="1">
    <location>
        <begin position="20"/>
        <end position="37"/>
    </location>
</feature>
<comment type="caution">
    <text evidence="2">The sequence shown here is derived from an EMBL/GenBank/DDBJ whole genome shotgun (WGS) entry which is preliminary data.</text>
</comment>